<dbReference type="SUPFAM" id="SSF53335">
    <property type="entry name" value="S-adenosyl-L-methionine-dependent methyltransferases"/>
    <property type="match status" value="1"/>
</dbReference>
<evidence type="ECO:0000313" key="1">
    <source>
        <dbReference type="EMBL" id="CAG9278505.1"/>
    </source>
</evidence>
<name>A0A8J9S0V5_PHATR</name>
<gene>
    <name evidence="1" type="ORF">PTTT1_LOCUS7141</name>
</gene>
<dbReference type="Pfam" id="PF05711">
    <property type="entry name" value="TylF"/>
    <property type="match status" value="1"/>
</dbReference>
<proteinExistence type="predicted"/>
<dbReference type="PANTHER" id="PTHR40036:SF1">
    <property type="entry name" value="MACROCIN O-METHYLTRANSFERASE"/>
    <property type="match status" value="1"/>
</dbReference>
<dbReference type="AlphaFoldDB" id="A0A8J9S0V5"/>
<dbReference type="SUPFAM" id="SSF48452">
    <property type="entry name" value="TPR-like"/>
    <property type="match status" value="1"/>
</dbReference>
<dbReference type="EMBL" id="OU594951">
    <property type="protein sequence ID" value="CAG9278505.1"/>
    <property type="molecule type" value="Genomic_DNA"/>
</dbReference>
<dbReference type="SMR" id="A0A8J9S0V5"/>
<dbReference type="Proteomes" id="UP000836788">
    <property type="component" value="Chromosome 10"/>
</dbReference>
<dbReference type="InterPro" id="IPR008884">
    <property type="entry name" value="TylF_MeTrfase"/>
</dbReference>
<sequence>MAWNTLIGQADRAFRLGIQLEKNGQPRKASASFHEAATLYQCYLDSESEFGHVTSLSQEDSQAILAYACMRLAFLNLDALGDPKAAARLYKEASAIDPFPSAESFDGIGQALEAAFGGQHLEDAIEQYRKALELAPERQESQFHVAVASDRLQQSDQSEEIFERLRRDESKWSCLVDSWGYVRWHTRKIPNDSLYLYRGTRDIMEVALNAALPLIEQGGLVCEFGVGSGRSLRMAQDILPLDARIHGFDTFTGLPQAWGTEPIGTYSTGGVAPNMEGKVTFHRGLFRDTIGPFLKEQEESTFLAYANVDCQLYSSTLDILEGFHGYIVPGTILIFDEYICHPSWRYDEFRAWRECCKRFGWKYEYLAFSLSTKQAVVRLTTA</sequence>
<protein>
    <submittedName>
        <fullName evidence="1">Uncharacterized protein</fullName>
    </submittedName>
</protein>
<dbReference type="InterPro" id="IPR011990">
    <property type="entry name" value="TPR-like_helical_dom_sf"/>
</dbReference>
<dbReference type="InterPro" id="IPR029063">
    <property type="entry name" value="SAM-dependent_MTases_sf"/>
</dbReference>
<organism evidence="1">
    <name type="scientific">Phaeodactylum tricornutum</name>
    <name type="common">Diatom</name>
    <dbReference type="NCBI Taxonomy" id="2850"/>
    <lineage>
        <taxon>Eukaryota</taxon>
        <taxon>Sar</taxon>
        <taxon>Stramenopiles</taxon>
        <taxon>Ochrophyta</taxon>
        <taxon>Bacillariophyta</taxon>
        <taxon>Bacillariophyceae</taxon>
        <taxon>Bacillariophycidae</taxon>
        <taxon>Naviculales</taxon>
        <taxon>Phaeodactylaceae</taxon>
        <taxon>Phaeodactylum</taxon>
    </lineage>
</organism>
<dbReference type="PANTHER" id="PTHR40036">
    <property type="entry name" value="MACROCIN O-METHYLTRANSFERASE"/>
    <property type="match status" value="1"/>
</dbReference>
<dbReference type="Gene3D" id="3.40.50.150">
    <property type="entry name" value="Vaccinia Virus protein VP39"/>
    <property type="match status" value="1"/>
</dbReference>
<reference evidence="1" key="1">
    <citation type="submission" date="2022-02" db="EMBL/GenBank/DDBJ databases">
        <authorList>
            <person name="Giguere J D."/>
        </authorList>
    </citation>
    <scope>NUCLEOTIDE SEQUENCE</scope>
    <source>
        <strain evidence="1">CCAP 1055/1</strain>
    </source>
</reference>
<accession>A0A8J9S0V5</accession>
<dbReference type="Gene3D" id="1.25.40.10">
    <property type="entry name" value="Tetratricopeptide repeat domain"/>
    <property type="match status" value="1"/>
</dbReference>